<dbReference type="RefSeq" id="WP_216713284.1">
    <property type="nucleotide sequence ID" value="NZ_JACVEL010000001.1"/>
</dbReference>
<comment type="caution">
    <text evidence="1">The sequence shown here is derived from an EMBL/GenBank/DDBJ whole genome shotgun (WGS) entry which is preliminary data.</text>
</comment>
<evidence type="ECO:0000313" key="1">
    <source>
        <dbReference type="EMBL" id="MBC9811092.1"/>
    </source>
</evidence>
<dbReference type="AlphaFoldDB" id="A0A8J6TRJ3"/>
<dbReference type="Proteomes" id="UP000652681">
    <property type="component" value="Unassembled WGS sequence"/>
</dbReference>
<accession>A0A8J6TRJ3</accession>
<name>A0A8J6TRJ3_9FLAO</name>
<keyword evidence="2" id="KW-1185">Reference proteome</keyword>
<proteinExistence type="predicted"/>
<protein>
    <submittedName>
        <fullName evidence="1">Uncharacterized protein</fullName>
    </submittedName>
</protein>
<organism evidence="1 2">
    <name type="scientific">Taishania pollutisoli</name>
    <dbReference type="NCBI Taxonomy" id="2766479"/>
    <lineage>
        <taxon>Bacteria</taxon>
        <taxon>Pseudomonadati</taxon>
        <taxon>Bacteroidota</taxon>
        <taxon>Flavobacteriia</taxon>
        <taxon>Flavobacteriales</taxon>
        <taxon>Crocinitomicaceae</taxon>
        <taxon>Taishania</taxon>
    </lineage>
</organism>
<dbReference type="EMBL" id="JACVEL010000001">
    <property type="protein sequence ID" value="MBC9811092.1"/>
    <property type="molecule type" value="Genomic_DNA"/>
</dbReference>
<dbReference type="Gene3D" id="2.60.120.260">
    <property type="entry name" value="Galactose-binding domain-like"/>
    <property type="match status" value="1"/>
</dbReference>
<gene>
    <name evidence="1" type="ORF">H9Y05_01275</name>
</gene>
<evidence type="ECO:0000313" key="2">
    <source>
        <dbReference type="Proteomes" id="UP000652681"/>
    </source>
</evidence>
<sequence>MKIIHPIVVLLTIVCSLYIKNTYGQVFTESMGTVSGTTTINSHETANNFDNDGFTMSGTSDLRNTSPSGTYTGASGGANIFLTNTNGIFFQIAGISTTGCTSLSLTFGVLKSANTFSGLTLSYSTNGTTFTTIPYTTTATTNNAWTLATATLPAGFLNQASISLKWTNTTTTTQYRIDDVVLSGTCTVSSNTVTTGSVTGTPFTVNCGAGSTGTVAFTSSGTFTAGNVYTAELSNASGSFASPVTVGTLTSTANSGTINITIPAGTATGTGYKIRILSSVPAITGSESTAFSVTNTPCSITPTVAGAPFAVDCSTGDDGQVTFTSVGTYAAGNVYTVELSSSTGSFAAPVSVGTLTSSANSGTINITIPGGTPSGTGYKIRIVSSNPAVTGAESTAFQVTLTGSCGPCYTGHAPNFTTSGYTIAGDTDSGGSPTNTIRLASGGSGGSISTTATGVTAGSVTVRFRAKQYNASETSVTVTLGGQSQTITNLPVNFDWVTVTFNGVPANPTLSFSTTVNKRVHIGNVELLCFTLDEEIIVVNVTGGPFVVDCETGDDGTVDFMTDGDFDPANDFTVQLSNASGSFATPVNIGSITLGGTTPSGSIPISIPASLASGTNYRIRIISSSPSVISDTSAVFSITLNNGPCVLTPPHMTSVYINSCNGTCLEGHNELVFGTSGSYDFTVNTTNFDFYYGSSNPGTNYTDVLVNNSSKINQLNTAAGCPGLFVDATGATIPANASWMLAPTQVCTEALQWSGLCGSGPIYVIFQNDPDWNLNGTFVNSSSGTRYFRTVVRTTSGNTFTVNYTINSALYPSYGDPDGDGVYATFDSDGGPAISYGDDDCQLTPVVLGTELISFNGAYDGSISVLSWKTNSEINNSHYTISRSVDGINWEIIGRVNGAGTTTHATSYELIDYAPESGIDYYRLQSTDYDGKTHFKGIVAVEVERWMTYYNQVTGTIELMEAADVEIYSTDGKLIARGDNTASIPFHHKGIFIVHLTNKGKSERILVR</sequence>
<reference evidence="1" key="1">
    <citation type="submission" date="2020-09" db="EMBL/GenBank/DDBJ databases">
        <title>Taishania pollutisoli gen. nov., sp. nov., Isolated from Tetrabromobisphenol A-Contaminated Soil.</title>
        <authorList>
            <person name="Chen Q."/>
        </authorList>
    </citation>
    <scope>NUCLEOTIDE SEQUENCE</scope>
    <source>
        <strain evidence="1">CZZ-1</strain>
    </source>
</reference>